<name>A0A2N0NXP3_9GLOM</name>
<proteinExistence type="predicted"/>
<evidence type="ECO:0000313" key="3">
    <source>
        <dbReference type="Proteomes" id="UP000232688"/>
    </source>
</evidence>
<dbReference type="EMBL" id="LLXH01000764">
    <property type="protein sequence ID" value="PKC63184.1"/>
    <property type="molecule type" value="Genomic_DNA"/>
</dbReference>
<dbReference type="VEuPathDB" id="FungiDB:RhiirA1_464091"/>
<sequence length="213" mass="25300">MFLNTMKLGFKKKFVVKGNKEYSEQPEYICTCESFYTTEPSNSSTKAISTVYQQMFRTKTKFSGAMIMGFGKPAIYENYWKEFYFVHILLILSRYAFSCLELQGLGFKSSFLFQLVKQRCLFLQEFDNDVCKVIIMYKTEVEQIYCESMPDLVWERFFSEQRTKIAKLKIFTGRVLFGIENTIVQQFIILKITVLKHFPYSYILIVFRSKKKF</sequence>
<protein>
    <submittedName>
        <fullName evidence="1">Uncharacterized protein</fullName>
    </submittedName>
</protein>
<dbReference type="EMBL" id="LLXJ01002237">
    <property type="protein sequence ID" value="PKB99331.1"/>
    <property type="molecule type" value="Genomic_DNA"/>
</dbReference>
<dbReference type="AlphaFoldDB" id="A0A2N0NXP3"/>
<accession>A0A2N0NXP3</accession>
<reference evidence="2 3" key="3">
    <citation type="submission" date="2017-10" db="EMBL/GenBank/DDBJ databases">
        <title>Extensive intraspecific genome diversity in a model arbuscular mycorrhizal fungus.</title>
        <authorList>
            <person name="Chen E.C.H."/>
            <person name="Morin E."/>
            <person name="Baudet D."/>
            <person name="Noel J."/>
            <person name="Ndikumana S."/>
            <person name="Charron P."/>
            <person name="St-Onge C."/>
            <person name="Giorgi J."/>
            <person name="Grigoriev I.V."/>
            <person name="Roux C."/>
            <person name="Martin F.M."/>
            <person name="Corradi N."/>
        </authorList>
    </citation>
    <scope>NUCLEOTIDE SEQUENCE [LARGE SCALE GENOMIC DNA]</scope>
    <source>
        <strain evidence="2 3">A1</strain>
    </source>
</reference>
<dbReference type="Proteomes" id="UP000232688">
    <property type="component" value="Unassembled WGS sequence"/>
</dbReference>
<organism evidence="1 4">
    <name type="scientific">Rhizophagus irregularis</name>
    <dbReference type="NCBI Taxonomy" id="588596"/>
    <lineage>
        <taxon>Eukaryota</taxon>
        <taxon>Fungi</taxon>
        <taxon>Fungi incertae sedis</taxon>
        <taxon>Mucoromycota</taxon>
        <taxon>Glomeromycotina</taxon>
        <taxon>Glomeromycetes</taxon>
        <taxon>Glomerales</taxon>
        <taxon>Glomeraceae</taxon>
        <taxon>Rhizophagus</taxon>
    </lineage>
</organism>
<evidence type="ECO:0000313" key="1">
    <source>
        <dbReference type="EMBL" id="PKB99331.1"/>
    </source>
</evidence>
<dbReference type="Proteomes" id="UP000232722">
    <property type="component" value="Unassembled WGS sequence"/>
</dbReference>
<reference evidence="1 4" key="2">
    <citation type="submission" date="2017-09" db="EMBL/GenBank/DDBJ databases">
        <title>Extensive intraspecific genome diversity in a model arbuscular mycorrhizal fungus.</title>
        <authorList>
            <person name="Chen E.C."/>
            <person name="Morin E."/>
            <person name="Beaudet D."/>
            <person name="Noel J."/>
            <person name="Ndikumana S."/>
            <person name="Charron P."/>
            <person name="St-Onge C."/>
            <person name="Giorgi J."/>
            <person name="Grigoriev I.V."/>
            <person name="Roux C."/>
            <person name="Martin F.M."/>
            <person name="Corradi N."/>
        </authorList>
    </citation>
    <scope>NUCLEOTIDE SEQUENCE [LARGE SCALE GENOMIC DNA]</scope>
    <source>
        <strain evidence="1 4">A5</strain>
    </source>
</reference>
<reference evidence="1 4" key="1">
    <citation type="submission" date="2016-04" db="EMBL/GenBank/DDBJ databases">
        <title>Genome analyses suggest a sexual origin of heterokaryosis in a supposedly ancient asexual fungus.</title>
        <authorList>
            <person name="Ropars J."/>
            <person name="Sedzielewska K."/>
            <person name="Noel J."/>
            <person name="Charron P."/>
            <person name="Farinelli L."/>
            <person name="Marton T."/>
            <person name="Kruger M."/>
            <person name="Pelin A."/>
            <person name="Brachmann A."/>
            <person name="Corradi N."/>
        </authorList>
    </citation>
    <scope>NUCLEOTIDE SEQUENCE [LARGE SCALE GENOMIC DNA]</scope>
    <source>
        <strain evidence="1 4">A5</strain>
    </source>
</reference>
<reference evidence="2 3" key="4">
    <citation type="submission" date="2017-10" db="EMBL/GenBank/DDBJ databases">
        <title>Genome analyses suggest a sexual origin of heterokaryosis in a supposedly ancient asexual fungus.</title>
        <authorList>
            <person name="Corradi N."/>
            <person name="Sedzielewska K."/>
            <person name="Noel J."/>
            <person name="Charron P."/>
            <person name="Farinelli L."/>
            <person name="Marton T."/>
            <person name="Kruger M."/>
            <person name="Pelin A."/>
            <person name="Brachmann A."/>
            <person name="Corradi N."/>
        </authorList>
    </citation>
    <scope>NUCLEOTIDE SEQUENCE [LARGE SCALE GENOMIC DNA]</scope>
    <source>
        <strain evidence="2 3">A1</strain>
    </source>
</reference>
<evidence type="ECO:0000313" key="4">
    <source>
        <dbReference type="Proteomes" id="UP000232722"/>
    </source>
</evidence>
<gene>
    <name evidence="2" type="ORF">RhiirA1_464091</name>
    <name evidence="1" type="ORF">RhiirA5_429890</name>
</gene>
<comment type="caution">
    <text evidence="1">The sequence shown here is derived from an EMBL/GenBank/DDBJ whole genome shotgun (WGS) entry which is preliminary data.</text>
</comment>
<evidence type="ECO:0000313" key="2">
    <source>
        <dbReference type="EMBL" id="PKC63184.1"/>
    </source>
</evidence>